<dbReference type="AlphaFoldDB" id="A0A136J075"/>
<feature type="region of interest" description="Disordered" evidence="1">
    <location>
        <begin position="23"/>
        <end position="52"/>
    </location>
</feature>
<dbReference type="EMBL" id="KQ964252">
    <property type="protein sequence ID" value="KXJ90568.1"/>
    <property type="molecule type" value="Genomic_DNA"/>
</dbReference>
<feature type="compositionally biased region" description="Polar residues" evidence="1">
    <location>
        <begin position="30"/>
        <end position="43"/>
    </location>
</feature>
<proteinExistence type="predicted"/>
<organism evidence="2 3">
    <name type="scientific">Microdochium bolleyi</name>
    <dbReference type="NCBI Taxonomy" id="196109"/>
    <lineage>
        <taxon>Eukaryota</taxon>
        <taxon>Fungi</taxon>
        <taxon>Dikarya</taxon>
        <taxon>Ascomycota</taxon>
        <taxon>Pezizomycotina</taxon>
        <taxon>Sordariomycetes</taxon>
        <taxon>Xylariomycetidae</taxon>
        <taxon>Xylariales</taxon>
        <taxon>Microdochiaceae</taxon>
        <taxon>Microdochium</taxon>
    </lineage>
</organism>
<protein>
    <submittedName>
        <fullName evidence="2">Uncharacterized protein</fullName>
    </submittedName>
</protein>
<evidence type="ECO:0000313" key="3">
    <source>
        <dbReference type="Proteomes" id="UP000070501"/>
    </source>
</evidence>
<keyword evidence="3" id="KW-1185">Reference proteome</keyword>
<name>A0A136J075_9PEZI</name>
<dbReference type="InParanoid" id="A0A136J075"/>
<reference evidence="3" key="1">
    <citation type="submission" date="2016-02" db="EMBL/GenBank/DDBJ databases">
        <title>Draft genome sequence of Microdochium bolleyi, a fungal endophyte of beachgrass.</title>
        <authorList>
            <consortium name="DOE Joint Genome Institute"/>
            <person name="David A.S."/>
            <person name="May G."/>
            <person name="Haridas S."/>
            <person name="Lim J."/>
            <person name="Wang M."/>
            <person name="Labutti K."/>
            <person name="Lipzen A."/>
            <person name="Barry K."/>
            <person name="Grigoriev I.V."/>
        </authorList>
    </citation>
    <scope>NUCLEOTIDE SEQUENCE [LARGE SCALE GENOMIC DNA]</scope>
    <source>
        <strain evidence="3">J235TASD1</strain>
    </source>
</reference>
<evidence type="ECO:0000313" key="2">
    <source>
        <dbReference type="EMBL" id="KXJ90568.1"/>
    </source>
</evidence>
<dbReference type="Proteomes" id="UP000070501">
    <property type="component" value="Unassembled WGS sequence"/>
</dbReference>
<sequence>MRALDVASGYRRGRAWLLSVKRAQGVDSHAGTQRTSSTPSMGSGEQWRPNHSGRISQRAGLARGAVAGYLLQRPGACASEDLAPFLRKGPRPTSFLGRRQASAGGGQPAKRVSTGHQCLSQRCCIRHSGATHTLGSTGVSRRSRQARQGWLAEGWLETLLPLLSQHRCFFQRVRRDKRRARKRTYAHQLDRLPGSAKDRTRPRRRHAGGRQLLLLGRVVRHNGRESSHKGRHLQRVARASCPVGSSHVSQQTVAGWLKWSLDGIQ</sequence>
<evidence type="ECO:0000256" key="1">
    <source>
        <dbReference type="SAM" id="MobiDB-lite"/>
    </source>
</evidence>
<gene>
    <name evidence="2" type="ORF">Micbo1qcDRAFT_176348</name>
</gene>
<accession>A0A136J075</accession>